<evidence type="ECO:0000259" key="1">
    <source>
        <dbReference type="Pfam" id="PF00501"/>
    </source>
</evidence>
<accession>A0A363NVU9</accession>
<proteinExistence type="predicted"/>
<dbReference type="OrthoDB" id="580775at2"/>
<keyword evidence="3" id="KW-1185">Reference proteome</keyword>
<dbReference type="PANTHER" id="PTHR43845">
    <property type="entry name" value="BLR5969 PROTEIN"/>
    <property type="match status" value="1"/>
</dbReference>
<dbReference type="RefSeq" id="WP_108633196.1">
    <property type="nucleotide sequence ID" value="NZ_QCXX01000002.1"/>
</dbReference>
<reference evidence="2 3" key="1">
    <citation type="submission" date="2018-04" db="EMBL/GenBank/DDBJ databases">
        <title>Sphingobacterium sp. M46 Genome.</title>
        <authorList>
            <person name="Cheng J."/>
            <person name="Li Y."/>
        </authorList>
    </citation>
    <scope>NUCLEOTIDE SEQUENCE [LARGE SCALE GENOMIC DNA]</scope>
    <source>
        <strain evidence="2 3">M46</strain>
    </source>
</reference>
<protein>
    <submittedName>
        <fullName evidence="2">Phenylacetate--CoA ligase</fullName>
    </submittedName>
</protein>
<sequence length="430" mass="48977">MNPNIEQASIEEITSFQDEKLRTVLNYLNTHSSYYRRLFKTEAINIQSIHGIRDLPLLPTTSKEQLQQFNWDFLCVPQDQIIDYSTTSGTLGTPVVFGLTDADLERLAYNEMISFQRVGIQKGDRVQIMTTLDRRFMAGLAYFLGLRKIGAGILRIGAGIPQMQWDSIQQFRPKFLVVVPSFLLKMIAYAEDHNIDYNNSSVKVAICIGENLRTAELKDNELAKRIQEKWNITLYSTYASTEMSSAFTECEAFNGGHQHPELIITEILDNDGNAVPDGQLGELVVTTLGIQAMPLLRYKTGDMVRRHAAPCTCGRNSYRLGPVEGRKQQMIKYKGTTLFPPAMFDVLASYEEIEHYQIEISSTVIGTDDIRILISAKQENATLLKEIKDSFQAKLRVIPIVEFEREEILISKIYNPLNRKPTYLLDKREQ</sequence>
<dbReference type="SUPFAM" id="SSF56801">
    <property type="entry name" value="Acetyl-CoA synthetase-like"/>
    <property type="match status" value="1"/>
</dbReference>
<gene>
    <name evidence="2" type="ORF">DCO56_07840</name>
</gene>
<evidence type="ECO:0000313" key="2">
    <source>
        <dbReference type="EMBL" id="PUV24860.1"/>
    </source>
</evidence>
<dbReference type="Pfam" id="PF00501">
    <property type="entry name" value="AMP-binding"/>
    <property type="match status" value="1"/>
</dbReference>
<name>A0A363NVU9_9SPHI</name>
<organism evidence="2 3">
    <name type="scientific">Sphingobacterium athyrii</name>
    <dbReference type="NCBI Taxonomy" id="2152717"/>
    <lineage>
        <taxon>Bacteria</taxon>
        <taxon>Pseudomonadati</taxon>
        <taxon>Bacteroidota</taxon>
        <taxon>Sphingobacteriia</taxon>
        <taxon>Sphingobacteriales</taxon>
        <taxon>Sphingobacteriaceae</taxon>
        <taxon>Sphingobacterium</taxon>
    </lineage>
</organism>
<dbReference type="GO" id="GO:0016874">
    <property type="term" value="F:ligase activity"/>
    <property type="evidence" value="ECO:0007669"/>
    <property type="project" value="UniProtKB-KW"/>
</dbReference>
<dbReference type="EMBL" id="QCXX01000002">
    <property type="protein sequence ID" value="PUV24860.1"/>
    <property type="molecule type" value="Genomic_DNA"/>
</dbReference>
<comment type="caution">
    <text evidence="2">The sequence shown here is derived from an EMBL/GenBank/DDBJ whole genome shotgun (WGS) entry which is preliminary data.</text>
</comment>
<keyword evidence="2" id="KW-0436">Ligase</keyword>
<dbReference type="Proteomes" id="UP000250831">
    <property type="component" value="Unassembled WGS sequence"/>
</dbReference>
<dbReference type="InterPro" id="IPR042099">
    <property type="entry name" value="ANL_N_sf"/>
</dbReference>
<feature type="domain" description="AMP-dependent synthetase/ligase" evidence="1">
    <location>
        <begin position="80"/>
        <end position="287"/>
    </location>
</feature>
<dbReference type="InterPro" id="IPR000873">
    <property type="entry name" value="AMP-dep_synth/lig_dom"/>
</dbReference>
<dbReference type="PANTHER" id="PTHR43845:SF1">
    <property type="entry name" value="BLR5969 PROTEIN"/>
    <property type="match status" value="1"/>
</dbReference>
<dbReference type="AlphaFoldDB" id="A0A363NVU9"/>
<evidence type="ECO:0000313" key="3">
    <source>
        <dbReference type="Proteomes" id="UP000250831"/>
    </source>
</evidence>
<dbReference type="Gene3D" id="3.40.50.12780">
    <property type="entry name" value="N-terminal domain of ligase-like"/>
    <property type="match status" value="1"/>
</dbReference>